<dbReference type="AlphaFoldDB" id="X1CZJ7"/>
<name>X1CZJ7_9ZZZZ</name>
<comment type="caution">
    <text evidence="2">The sequence shown here is derived from an EMBL/GenBank/DDBJ whole genome shotgun (WGS) entry which is preliminary data.</text>
</comment>
<evidence type="ECO:0000259" key="1">
    <source>
        <dbReference type="Pfam" id="PF18942"/>
    </source>
</evidence>
<sequence>RVSITGCLVQNKISPPFDEGYELYPRSARDIEIIKPIGQVPILTLRQNDSQGIPIYVDSVKTISGIVTATNQFGRNGPVIIQDDGAGMALYGSGYVSKLKMGDSVSVTGPLMVHRGMAEYYYDAEICEIIIHDNVAVPSPKLVTIGDILNQKWDDIELLESKLVIVRDVQFLDKGNFDSYRNYQITDGVNKISLRINRAGSLSGTDIPTGKVSVIGIISQYISQPPYQGGYQILTRFPNDVIIK</sequence>
<feature type="domain" description="DUF5689" evidence="1">
    <location>
        <begin position="129"/>
        <end position="241"/>
    </location>
</feature>
<gene>
    <name evidence="2" type="ORF">S01H4_51301</name>
</gene>
<feature type="non-terminal residue" evidence="2">
    <location>
        <position position="1"/>
    </location>
</feature>
<protein>
    <recommendedName>
        <fullName evidence="1">DUF5689 domain-containing protein</fullName>
    </recommendedName>
</protein>
<dbReference type="EMBL" id="BART01029197">
    <property type="protein sequence ID" value="GAG98312.1"/>
    <property type="molecule type" value="Genomic_DNA"/>
</dbReference>
<accession>X1CZJ7</accession>
<dbReference type="Pfam" id="PF18942">
    <property type="entry name" value="DUF5689"/>
    <property type="match status" value="1"/>
</dbReference>
<dbReference type="InterPro" id="IPR043744">
    <property type="entry name" value="DUF5689"/>
</dbReference>
<reference evidence="2" key="1">
    <citation type="journal article" date="2014" name="Front. Microbiol.">
        <title>High frequency of phylogenetically diverse reductive dehalogenase-homologous genes in deep subseafloor sedimentary metagenomes.</title>
        <authorList>
            <person name="Kawai M."/>
            <person name="Futagami T."/>
            <person name="Toyoda A."/>
            <person name="Takaki Y."/>
            <person name="Nishi S."/>
            <person name="Hori S."/>
            <person name="Arai W."/>
            <person name="Tsubouchi T."/>
            <person name="Morono Y."/>
            <person name="Uchiyama I."/>
            <person name="Ito T."/>
            <person name="Fujiyama A."/>
            <person name="Inagaki F."/>
            <person name="Takami H."/>
        </authorList>
    </citation>
    <scope>NUCLEOTIDE SEQUENCE</scope>
    <source>
        <strain evidence="2">Expedition CK06-06</strain>
    </source>
</reference>
<proteinExistence type="predicted"/>
<organism evidence="2">
    <name type="scientific">marine sediment metagenome</name>
    <dbReference type="NCBI Taxonomy" id="412755"/>
    <lineage>
        <taxon>unclassified sequences</taxon>
        <taxon>metagenomes</taxon>
        <taxon>ecological metagenomes</taxon>
    </lineage>
</organism>
<evidence type="ECO:0000313" key="2">
    <source>
        <dbReference type="EMBL" id="GAG98312.1"/>
    </source>
</evidence>